<evidence type="ECO:0000256" key="2">
    <source>
        <dbReference type="ARBA" id="ARBA00008096"/>
    </source>
</evidence>
<evidence type="ECO:0000256" key="7">
    <source>
        <dbReference type="SAM" id="Phobius"/>
    </source>
</evidence>
<reference evidence="9" key="1">
    <citation type="submission" date="2015-02" db="EMBL/GenBank/DDBJ databases">
        <authorList>
            <person name="Gon?alves P."/>
        </authorList>
    </citation>
    <scope>NUCLEOTIDE SEQUENCE [LARGE SCALE GENOMIC DNA]</scope>
</reference>
<proteinExistence type="inferred from homology"/>
<keyword evidence="4 7" id="KW-1133">Transmembrane helix</keyword>
<keyword evidence="5 7" id="KW-0472">Membrane</keyword>
<accession>A0A0D6EGU4</accession>
<feature type="transmembrane region" description="Helical" evidence="7">
    <location>
        <begin position="117"/>
        <end position="135"/>
    </location>
</feature>
<feature type="transmembrane region" description="Helical" evidence="7">
    <location>
        <begin position="72"/>
        <end position="105"/>
    </location>
</feature>
<dbReference type="PANTHER" id="PTHR13144">
    <property type="entry name" value="TEX261 PROTEIN"/>
    <property type="match status" value="1"/>
</dbReference>
<feature type="transmembrane region" description="Helical" evidence="7">
    <location>
        <begin position="7"/>
        <end position="26"/>
    </location>
</feature>
<dbReference type="GO" id="GO:0000139">
    <property type="term" value="C:Golgi membrane"/>
    <property type="evidence" value="ECO:0007669"/>
    <property type="project" value="TreeGrafter"/>
</dbReference>
<evidence type="ECO:0000256" key="6">
    <source>
        <dbReference type="SAM" id="MobiDB-lite"/>
    </source>
</evidence>
<dbReference type="EMBL" id="CENE01000002">
    <property type="protein sequence ID" value="CEQ39169.1"/>
    <property type="molecule type" value="Genomic_DNA"/>
</dbReference>
<evidence type="ECO:0000256" key="1">
    <source>
        <dbReference type="ARBA" id="ARBA00004141"/>
    </source>
</evidence>
<dbReference type="InterPro" id="IPR007277">
    <property type="entry name" value="Svp26/Tex261"/>
</dbReference>
<evidence type="ECO:0000256" key="5">
    <source>
        <dbReference type="ARBA" id="ARBA00023136"/>
    </source>
</evidence>
<gene>
    <name evidence="8" type="primary">SPOSA6832_00671</name>
</gene>
<sequence>MLTALHCLSYVASAVGLVFVLLSLGMSSRFTPRDAISCSPLRSLLPAASGLLYIAEVIEEHSGLAKTVGQRLVYAVIFFFLVLYFIDGLPLQLIAAGILAHLVYLQNFSRNWPTISLTSPTFILSCLCVLFSHYISFRHFSARQSTATHHYTHYNAYNHRNTKAGGWGNTNEESFLDVATYFAVCVWLVPFYLFLSLSANDNVLPSAGMPPPPPLPLIGPSQLPLFHRSTPLPSRLDARRQPGRLLSRALLRPLLALPLAPHPPTQQHDEIGPLLSLLDRPLGVAPVHPVFLPRSFRRRRSRRLSAPAESESERAVRALRRRHEPGRHLDAEGRTPRQRRRNLERGGPS</sequence>
<dbReference type="GO" id="GO:0006888">
    <property type="term" value="P:endoplasmic reticulum to Golgi vesicle-mediated transport"/>
    <property type="evidence" value="ECO:0007669"/>
    <property type="project" value="InterPro"/>
</dbReference>
<dbReference type="GO" id="GO:0030134">
    <property type="term" value="C:COPII-coated ER to Golgi transport vesicle"/>
    <property type="evidence" value="ECO:0007669"/>
    <property type="project" value="TreeGrafter"/>
</dbReference>
<comment type="subcellular location">
    <subcellularLocation>
        <location evidence="1">Membrane</location>
        <topology evidence="1">Multi-pass membrane protein</topology>
    </subcellularLocation>
</comment>
<feature type="compositionally biased region" description="Basic and acidic residues" evidence="6">
    <location>
        <begin position="326"/>
        <end position="335"/>
    </location>
</feature>
<keyword evidence="9" id="KW-1185">Reference proteome</keyword>
<feature type="transmembrane region" description="Helical" evidence="7">
    <location>
        <begin position="178"/>
        <end position="195"/>
    </location>
</feature>
<dbReference type="GO" id="GO:0005789">
    <property type="term" value="C:endoplasmic reticulum membrane"/>
    <property type="evidence" value="ECO:0007669"/>
    <property type="project" value="TreeGrafter"/>
</dbReference>
<feature type="region of interest" description="Disordered" evidence="6">
    <location>
        <begin position="299"/>
        <end position="349"/>
    </location>
</feature>
<name>A0A0D6EGU4_SPOSA</name>
<dbReference type="GO" id="GO:0097020">
    <property type="term" value="F:COPII receptor activity"/>
    <property type="evidence" value="ECO:0007669"/>
    <property type="project" value="InterPro"/>
</dbReference>
<evidence type="ECO:0000313" key="9">
    <source>
        <dbReference type="Proteomes" id="UP000243876"/>
    </source>
</evidence>
<protein>
    <submittedName>
        <fullName evidence="8">SPOSA6832_00671-mRNA-1:cds</fullName>
    </submittedName>
</protein>
<dbReference type="Proteomes" id="UP000243876">
    <property type="component" value="Unassembled WGS sequence"/>
</dbReference>
<dbReference type="AlphaFoldDB" id="A0A0D6EGU4"/>
<dbReference type="PANTHER" id="PTHR13144:SF0">
    <property type="entry name" value="PROTEIN TEX261"/>
    <property type="match status" value="1"/>
</dbReference>
<evidence type="ECO:0000256" key="3">
    <source>
        <dbReference type="ARBA" id="ARBA00022692"/>
    </source>
</evidence>
<keyword evidence="3 7" id="KW-0812">Transmembrane</keyword>
<comment type="similarity">
    <text evidence="2">Belongs to the SVP26 family.</text>
</comment>
<organism evidence="8 9">
    <name type="scientific">Sporidiobolus salmonicolor</name>
    <name type="common">Yeast-like fungus</name>
    <name type="synonym">Sporobolomyces salmonicolor</name>
    <dbReference type="NCBI Taxonomy" id="5005"/>
    <lineage>
        <taxon>Eukaryota</taxon>
        <taxon>Fungi</taxon>
        <taxon>Dikarya</taxon>
        <taxon>Basidiomycota</taxon>
        <taxon>Pucciniomycotina</taxon>
        <taxon>Microbotryomycetes</taxon>
        <taxon>Sporidiobolales</taxon>
        <taxon>Sporidiobolaceae</taxon>
        <taxon>Sporobolomyces</taxon>
    </lineage>
</organism>
<dbReference type="Pfam" id="PF04148">
    <property type="entry name" value="Erv26"/>
    <property type="match status" value="1"/>
</dbReference>
<dbReference type="OrthoDB" id="28257at2759"/>
<evidence type="ECO:0000313" key="8">
    <source>
        <dbReference type="EMBL" id="CEQ39169.1"/>
    </source>
</evidence>
<evidence type="ECO:0000256" key="4">
    <source>
        <dbReference type="ARBA" id="ARBA00022989"/>
    </source>
</evidence>